<organism evidence="4 5">
    <name type="scientific">Staurois parvus</name>
    <dbReference type="NCBI Taxonomy" id="386267"/>
    <lineage>
        <taxon>Eukaryota</taxon>
        <taxon>Metazoa</taxon>
        <taxon>Chordata</taxon>
        <taxon>Craniata</taxon>
        <taxon>Vertebrata</taxon>
        <taxon>Euteleostomi</taxon>
        <taxon>Amphibia</taxon>
        <taxon>Batrachia</taxon>
        <taxon>Anura</taxon>
        <taxon>Neobatrachia</taxon>
        <taxon>Ranoidea</taxon>
        <taxon>Ranidae</taxon>
        <taxon>Staurois</taxon>
    </lineage>
</organism>
<protein>
    <recommendedName>
        <fullName evidence="3">IF rod domain-containing protein</fullName>
    </recommendedName>
</protein>
<feature type="domain" description="IF rod" evidence="3">
    <location>
        <begin position="1"/>
        <end position="60"/>
    </location>
</feature>
<evidence type="ECO:0000259" key="3">
    <source>
        <dbReference type="Pfam" id="PF00038"/>
    </source>
</evidence>
<accession>A0ABN9FWH6</accession>
<keyword evidence="1" id="KW-0403">Intermediate filament</keyword>
<evidence type="ECO:0000313" key="5">
    <source>
        <dbReference type="Proteomes" id="UP001162483"/>
    </source>
</evidence>
<proteinExistence type="predicted"/>
<reference evidence="4" key="1">
    <citation type="submission" date="2023-05" db="EMBL/GenBank/DDBJ databases">
        <authorList>
            <person name="Stuckert A."/>
        </authorList>
    </citation>
    <scope>NUCLEOTIDE SEQUENCE</scope>
</reference>
<dbReference type="Proteomes" id="UP001162483">
    <property type="component" value="Unassembled WGS sequence"/>
</dbReference>
<name>A0ABN9FWH6_9NEOB</name>
<keyword evidence="2" id="KW-0175">Coiled coil</keyword>
<comment type="caution">
    <text evidence="4">The sequence shown here is derived from an EMBL/GenBank/DDBJ whole genome shotgun (WGS) entry which is preliminary data.</text>
</comment>
<gene>
    <name evidence="4" type="ORF">SPARVUS_LOCUS12947556</name>
</gene>
<dbReference type="PANTHER" id="PTHR23239">
    <property type="entry name" value="INTERMEDIATE FILAMENT"/>
    <property type="match status" value="1"/>
</dbReference>
<evidence type="ECO:0000313" key="4">
    <source>
        <dbReference type="EMBL" id="CAI9601254.1"/>
    </source>
</evidence>
<dbReference type="Pfam" id="PF00038">
    <property type="entry name" value="Filament"/>
    <property type="match status" value="1"/>
</dbReference>
<dbReference type="PANTHER" id="PTHR23239:SF354">
    <property type="entry name" value="KERATIN, TYPE I CYTOSKELETAL 18"/>
    <property type="match status" value="1"/>
</dbReference>
<evidence type="ECO:0000256" key="1">
    <source>
        <dbReference type="ARBA" id="ARBA00022754"/>
    </source>
</evidence>
<dbReference type="EMBL" id="CATNWA010017541">
    <property type="protein sequence ID" value="CAI9601254.1"/>
    <property type="molecule type" value="Genomic_DNA"/>
</dbReference>
<evidence type="ECO:0000256" key="2">
    <source>
        <dbReference type="ARBA" id="ARBA00023054"/>
    </source>
</evidence>
<sequence>MQNLNNRLASYYLEKVASLEKSNKQLEIQIREKLAASDSVKRDYTDQYNLIHVLRKQVRTGDVPA</sequence>
<dbReference type="InterPro" id="IPR039008">
    <property type="entry name" value="IF_rod_dom"/>
</dbReference>
<keyword evidence="5" id="KW-1185">Reference proteome</keyword>
<dbReference type="SUPFAM" id="SSF64593">
    <property type="entry name" value="Intermediate filament protein, coiled coil region"/>
    <property type="match status" value="1"/>
</dbReference>
<dbReference type="InterPro" id="IPR002957">
    <property type="entry name" value="Keratin_I"/>
</dbReference>